<dbReference type="OrthoDB" id="9887830at2"/>
<proteinExistence type="predicted"/>
<reference evidence="3" key="1">
    <citation type="submission" date="2015-05" db="EMBL/GenBank/DDBJ databases">
        <title>Draft genome of Nitrosomonas communis strain Nm2.</title>
        <authorList>
            <person name="Kozlowski J.A."/>
            <person name="Kits K.D."/>
            <person name="Stein L.Y."/>
        </authorList>
    </citation>
    <scope>NUCLEOTIDE SEQUENCE [LARGE SCALE GENOMIC DNA]</scope>
    <source>
        <strain evidence="3">Nm2</strain>
    </source>
</reference>
<evidence type="ECO:0000313" key="1">
    <source>
        <dbReference type="EMBL" id="AKH36727.1"/>
    </source>
</evidence>
<reference evidence="2 3" key="2">
    <citation type="journal article" date="2016" name="Genome Announc.">
        <title>Genome Sequence of Nitrosomonas communis Strain Nm2, a Mesophilic Ammonia-Oxidizing Bacterium Isolated from Mediterranean Soil.</title>
        <authorList>
            <person name="Kozlowski J.A."/>
            <person name="Kits K.D."/>
            <person name="Stein L.Y."/>
        </authorList>
    </citation>
    <scope>NUCLEOTIDE SEQUENCE [LARGE SCALE GENOMIC DNA]</scope>
    <source>
        <strain evidence="2 3">Nm2</strain>
    </source>
</reference>
<dbReference type="EMBL" id="CP011451">
    <property type="protein sequence ID" value="AKH38135.1"/>
    <property type="molecule type" value="Genomic_DNA"/>
</dbReference>
<dbReference type="KEGG" id="nco:AAW31_01130"/>
<evidence type="ECO:0000313" key="3">
    <source>
        <dbReference type="Proteomes" id="UP000034156"/>
    </source>
</evidence>
<dbReference type="AlphaFoldDB" id="A0A0F7KC98"/>
<dbReference type="RefSeq" id="WP_046848830.1">
    <property type="nucleotide sequence ID" value="NZ_CP011451.1"/>
</dbReference>
<gene>
    <name evidence="1" type="ORF">AAW31_01130</name>
    <name evidence="2" type="ORF">AAW31_10475</name>
</gene>
<sequence length="63" mass="7164">MSVEESQRIKSGEVWTRETNETESLLKHRKALMTSKLQLFVGRRDKSTSNLITGWVVSGVQEA</sequence>
<dbReference type="EMBL" id="CP011451">
    <property type="protein sequence ID" value="AKH36727.1"/>
    <property type="molecule type" value="Genomic_DNA"/>
</dbReference>
<organism evidence="2 3">
    <name type="scientific">Nitrosomonas communis</name>
    <dbReference type="NCBI Taxonomy" id="44574"/>
    <lineage>
        <taxon>Bacteria</taxon>
        <taxon>Pseudomonadati</taxon>
        <taxon>Pseudomonadota</taxon>
        <taxon>Betaproteobacteria</taxon>
        <taxon>Nitrosomonadales</taxon>
        <taxon>Nitrosomonadaceae</taxon>
        <taxon>Nitrosomonas</taxon>
    </lineage>
</organism>
<dbReference type="Proteomes" id="UP000034156">
    <property type="component" value="Chromosome"/>
</dbReference>
<evidence type="ECO:0000313" key="2">
    <source>
        <dbReference type="EMBL" id="AKH38135.1"/>
    </source>
</evidence>
<protein>
    <submittedName>
        <fullName evidence="2">Uncharacterized protein</fullName>
    </submittedName>
</protein>
<dbReference type="PATRIC" id="fig|44574.3.peg.2551"/>
<keyword evidence="3" id="KW-1185">Reference proteome</keyword>
<dbReference type="KEGG" id="nco:AAW31_10475"/>
<name>A0A0F7KC98_9PROT</name>
<accession>A0A0F7KC98</accession>